<feature type="compositionally biased region" description="Basic and acidic residues" evidence="5">
    <location>
        <begin position="126"/>
        <end position="149"/>
    </location>
</feature>
<feature type="domain" description="DUF3955" evidence="7">
    <location>
        <begin position="21"/>
        <end position="72"/>
    </location>
</feature>
<keyword evidence="4 6" id="KW-0472">Membrane</keyword>
<comment type="subcellular location">
    <subcellularLocation>
        <location evidence="1">Membrane</location>
        <topology evidence="1">Multi-pass membrane protein</topology>
    </subcellularLocation>
</comment>
<feature type="transmembrane region" description="Helical" evidence="6">
    <location>
        <begin position="465"/>
        <end position="484"/>
    </location>
</feature>
<accession>A0A061H5K4</accession>
<dbReference type="Pfam" id="PF13127">
    <property type="entry name" value="DUF3955"/>
    <property type="match status" value="1"/>
</dbReference>
<feature type="transmembrane region" description="Helical" evidence="6">
    <location>
        <begin position="267"/>
        <end position="291"/>
    </location>
</feature>
<feature type="transmembrane region" description="Helical" evidence="6">
    <location>
        <begin position="298"/>
        <end position="317"/>
    </location>
</feature>
<evidence type="ECO:0000256" key="3">
    <source>
        <dbReference type="ARBA" id="ARBA00022989"/>
    </source>
</evidence>
<dbReference type="PANTHER" id="PTHR23051">
    <property type="entry name" value="SOLUTE CARRIER FAMILY 35, MEMBER F5"/>
    <property type="match status" value="1"/>
</dbReference>
<evidence type="ECO:0000256" key="6">
    <source>
        <dbReference type="SAM" id="Phobius"/>
    </source>
</evidence>
<reference evidence="8 9" key="1">
    <citation type="journal article" date="2013" name="Plant Cell">
        <title>The transition from a phytopathogenic smut ancestor to an anamorphic biocontrol agent deciphered by comparative whole-genome analysis.</title>
        <authorList>
            <person name="Lefebvre F."/>
            <person name="Joly D.L."/>
            <person name="Labbe C."/>
            <person name="Teichmann B."/>
            <person name="Linning R."/>
            <person name="Belzile F."/>
            <person name="Bakkeren G."/>
            <person name="Belanger R.R."/>
        </authorList>
    </citation>
    <scope>NUCLEOTIDE SEQUENCE [LARGE SCALE GENOMIC DNA]</scope>
    <source>
        <strain evidence="8 9">PF-1</strain>
    </source>
</reference>
<dbReference type="EMBL" id="KE361640">
    <property type="protein sequence ID" value="EPQ27275.1"/>
    <property type="molecule type" value="Genomic_DNA"/>
</dbReference>
<dbReference type="eggNOG" id="KOG2765">
    <property type="taxonomic scope" value="Eukaryota"/>
</dbReference>
<dbReference type="KEGG" id="pfp:PFL1_05198"/>
<feature type="region of interest" description="Disordered" evidence="5">
    <location>
        <begin position="526"/>
        <end position="608"/>
    </location>
</feature>
<dbReference type="HOGENOM" id="CLU_026578_1_0_1"/>
<keyword evidence="2 6" id="KW-0812">Transmembrane</keyword>
<feature type="transmembrane region" description="Helical" evidence="6">
    <location>
        <begin position="435"/>
        <end position="458"/>
    </location>
</feature>
<feature type="compositionally biased region" description="Basic and acidic residues" evidence="5">
    <location>
        <begin position="556"/>
        <end position="576"/>
    </location>
</feature>
<keyword evidence="3 6" id="KW-1133">Transmembrane helix</keyword>
<feature type="compositionally biased region" description="Low complexity" evidence="5">
    <location>
        <begin position="150"/>
        <end position="168"/>
    </location>
</feature>
<feature type="region of interest" description="Disordered" evidence="5">
    <location>
        <begin position="190"/>
        <end position="210"/>
    </location>
</feature>
<evidence type="ECO:0000256" key="1">
    <source>
        <dbReference type="ARBA" id="ARBA00004141"/>
    </source>
</evidence>
<evidence type="ECO:0000313" key="9">
    <source>
        <dbReference type="Proteomes" id="UP000053664"/>
    </source>
</evidence>
<feature type="compositionally biased region" description="Polar residues" evidence="5">
    <location>
        <begin position="190"/>
        <end position="202"/>
    </location>
</feature>
<dbReference type="RefSeq" id="XP_007880918.1">
    <property type="nucleotide sequence ID" value="XM_007882727.1"/>
</dbReference>
<feature type="region of interest" description="Disordered" evidence="5">
    <location>
        <begin position="118"/>
        <end position="170"/>
    </location>
</feature>
<evidence type="ECO:0000313" key="8">
    <source>
        <dbReference type="EMBL" id="EPQ27275.1"/>
    </source>
</evidence>
<gene>
    <name evidence="8" type="ORF">PFL1_05198</name>
</gene>
<evidence type="ECO:0000256" key="2">
    <source>
        <dbReference type="ARBA" id="ARBA00022692"/>
    </source>
</evidence>
<dbReference type="AlphaFoldDB" id="A0A061H5K4"/>
<dbReference type="InterPro" id="IPR025016">
    <property type="entry name" value="DUF3955"/>
</dbReference>
<name>A0A061H5K4_9BASI</name>
<feature type="transmembrane region" description="Helical" evidence="6">
    <location>
        <begin position="371"/>
        <end position="389"/>
    </location>
</feature>
<dbReference type="PANTHER" id="PTHR23051:SF0">
    <property type="entry name" value="SOLUTE CARRIER FAMILY 35 MEMBER F5"/>
    <property type="match status" value="1"/>
</dbReference>
<feature type="transmembrane region" description="Helical" evidence="6">
    <location>
        <begin position="496"/>
        <end position="516"/>
    </location>
</feature>
<sequence>MSPSSSPNGDATAALHRRSEYLTGILLLLVVVILWTASNFLTNTVLTSGYDKPFFVTYANTSSFALYLVPFFLSTRLRAKVFGGARTDRLGALRLDAVGEADSESASEGWLKKLGFDLPPSPSGPGRDEGESEAERGTYRSVANDDRAAAPRSSSPLLSRPTSTYSTSARRISLTNAIRPNLDRPRSLRASNASLVSHSARPSSIDGRRPRTEIPVFAEIGEGDLTAAAIPPDTLPPLTLRQTAVLACQFTMVWFGANWSINAGLGLTSVASGTTIGSASGFFTLGLGALLGVDKFTVGRIGAVSMSFIGVMLVTAADAGSSMSGGGGAGGLVSASSSLVKRAVDGSGAADGPMATLTAAASPINAPLGDMLALLSAFLYSIYVMLLKVKIGSEDRISMPLMFGIVGAFNIVALWPIGVLLHVTGVETFALPQDARTWAGVVVNMSITLVSDLVYLMAMLKSSPLASTLGLSLTIPLAVAGDVYRGSHSGGRQAALGSILVLGSFVAIGIADNIALRDEASRYVSIGDEDEEDDDETLSQATTDEEQGSGGRRWSRSQDGEQQEQEHEEGAMRSNRDGASSPRLSREHAAVQGIEGDAAQPRGRRTQR</sequence>
<dbReference type="Proteomes" id="UP000053664">
    <property type="component" value="Unassembled WGS sequence"/>
</dbReference>
<feature type="transmembrane region" description="Helical" evidence="6">
    <location>
        <begin position="401"/>
        <end position="423"/>
    </location>
</feature>
<dbReference type="OrthoDB" id="1436450at2759"/>
<organism evidence="8 9">
    <name type="scientific">Pseudozyma flocculosa PF-1</name>
    <dbReference type="NCBI Taxonomy" id="1277687"/>
    <lineage>
        <taxon>Eukaryota</taxon>
        <taxon>Fungi</taxon>
        <taxon>Dikarya</taxon>
        <taxon>Basidiomycota</taxon>
        <taxon>Ustilaginomycotina</taxon>
        <taxon>Ustilaginomycetes</taxon>
        <taxon>Ustilaginales</taxon>
        <taxon>Ustilaginaceae</taxon>
        <taxon>Pseudozyma</taxon>
    </lineage>
</organism>
<feature type="compositionally biased region" description="Acidic residues" evidence="5">
    <location>
        <begin position="527"/>
        <end position="547"/>
    </location>
</feature>
<dbReference type="GeneID" id="19319295"/>
<dbReference type="GO" id="GO:0000329">
    <property type="term" value="C:fungal-type vacuole membrane"/>
    <property type="evidence" value="ECO:0007669"/>
    <property type="project" value="TreeGrafter"/>
</dbReference>
<feature type="transmembrane region" description="Helical" evidence="6">
    <location>
        <begin position="21"/>
        <end position="42"/>
    </location>
</feature>
<protein>
    <recommendedName>
        <fullName evidence="7">DUF3955 domain-containing protein</fullName>
    </recommendedName>
</protein>
<feature type="transmembrane region" description="Helical" evidence="6">
    <location>
        <begin position="54"/>
        <end position="73"/>
    </location>
</feature>
<proteinExistence type="predicted"/>
<feature type="transmembrane region" description="Helical" evidence="6">
    <location>
        <begin position="244"/>
        <end position="261"/>
    </location>
</feature>
<evidence type="ECO:0000256" key="5">
    <source>
        <dbReference type="SAM" id="MobiDB-lite"/>
    </source>
</evidence>
<evidence type="ECO:0000256" key="4">
    <source>
        <dbReference type="ARBA" id="ARBA00023136"/>
    </source>
</evidence>
<evidence type="ECO:0000259" key="7">
    <source>
        <dbReference type="Pfam" id="PF13127"/>
    </source>
</evidence>